<evidence type="ECO:0000256" key="2">
    <source>
        <dbReference type="SAM" id="Phobius"/>
    </source>
</evidence>
<name>A0A2T3W867_9DEIO</name>
<comment type="caution">
    <text evidence="3">The sequence shown here is derived from an EMBL/GenBank/DDBJ whole genome shotgun (WGS) entry which is preliminary data.</text>
</comment>
<dbReference type="Proteomes" id="UP000240317">
    <property type="component" value="Unassembled WGS sequence"/>
</dbReference>
<protein>
    <recommendedName>
        <fullName evidence="5">DUF4333 domain-containing protein</fullName>
    </recommendedName>
</protein>
<evidence type="ECO:0000313" key="4">
    <source>
        <dbReference type="Proteomes" id="UP000240317"/>
    </source>
</evidence>
<dbReference type="RefSeq" id="WP_107137699.1">
    <property type="nucleotide sequence ID" value="NZ_PYSV01000007.1"/>
</dbReference>
<feature type="transmembrane region" description="Helical" evidence="2">
    <location>
        <begin position="41"/>
        <end position="61"/>
    </location>
</feature>
<keyword evidence="4" id="KW-1185">Reference proteome</keyword>
<keyword evidence="2" id="KW-0472">Membrane</keyword>
<feature type="region of interest" description="Disordered" evidence="1">
    <location>
        <begin position="1"/>
        <end position="30"/>
    </location>
</feature>
<reference evidence="3 4" key="1">
    <citation type="submission" date="2018-03" db="EMBL/GenBank/DDBJ databases">
        <title>Draft genome of Deinococcus sp. OD32.</title>
        <authorList>
            <person name="Wang X.-P."/>
            <person name="Du Z.-J."/>
        </authorList>
    </citation>
    <scope>NUCLEOTIDE SEQUENCE [LARGE SCALE GENOMIC DNA]</scope>
    <source>
        <strain evidence="3 4">OD32</strain>
    </source>
</reference>
<evidence type="ECO:0000313" key="3">
    <source>
        <dbReference type="EMBL" id="PTA68105.1"/>
    </source>
</evidence>
<keyword evidence="2" id="KW-1133">Transmembrane helix</keyword>
<dbReference type="OrthoDB" id="69711at2"/>
<evidence type="ECO:0000256" key="1">
    <source>
        <dbReference type="SAM" id="MobiDB-lite"/>
    </source>
</evidence>
<proteinExistence type="predicted"/>
<evidence type="ECO:0008006" key="5">
    <source>
        <dbReference type="Google" id="ProtNLM"/>
    </source>
</evidence>
<gene>
    <name evidence="3" type="ORF">C8263_08490</name>
</gene>
<keyword evidence="2" id="KW-0812">Transmembrane</keyword>
<dbReference type="EMBL" id="PYSV01000007">
    <property type="protein sequence ID" value="PTA68105.1"/>
    <property type="molecule type" value="Genomic_DNA"/>
</dbReference>
<dbReference type="AlphaFoldDB" id="A0A2T3W867"/>
<sequence length="134" mass="14487">MSKRRRPAPSPPPSPAAAGPAGRRDLREVTPEMRARTQRTFVAILVGFFALIGLMVATLSWQGRAVRDYAVRVAGAVQATQPSPQLSYTQPCTQALSEPLPRGAEACTVTVEGGRVTVTVTVQGERQYRVTRPE</sequence>
<organism evidence="3 4">
    <name type="scientific">Deinococcus arcticus</name>
    <dbReference type="NCBI Taxonomy" id="2136176"/>
    <lineage>
        <taxon>Bacteria</taxon>
        <taxon>Thermotogati</taxon>
        <taxon>Deinococcota</taxon>
        <taxon>Deinococci</taxon>
        <taxon>Deinococcales</taxon>
        <taxon>Deinococcaceae</taxon>
        <taxon>Deinococcus</taxon>
    </lineage>
</organism>
<accession>A0A2T3W867</accession>